<evidence type="ECO:0000313" key="1">
    <source>
        <dbReference type="EMBL" id="RAL39076.1"/>
    </source>
</evidence>
<protein>
    <submittedName>
        <fullName evidence="1">Uncharacterized protein</fullName>
    </submittedName>
</protein>
<comment type="caution">
    <text evidence="1">The sequence shown here is derived from an EMBL/GenBank/DDBJ whole genome shotgun (WGS) entry which is preliminary data.</text>
</comment>
<reference evidence="1 2" key="1">
    <citation type="submission" date="2018-06" db="EMBL/GenBank/DDBJ databases">
        <title>The Genome of Cuscuta australis (Dodder) Provides Insight into the Evolution of Plant Parasitism.</title>
        <authorList>
            <person name="Liu H."/>
        </authorList>
    </citation>
    <scope>NUCLEOTIDE SEQUENCE [LARGE SCALE GENOMIC DNA]</scope>
    <source>
        <strain evidence="2">cv. Yunnan</strain>
        <tissue evidence="1">Vines</tissue>
    </source>
</reference>
<proteinExistence type="predicted"/>
<dbReference type="EMBL" id="NQVE01000203">
    <property type="protein sequence ID" value="RAL39076.1"/>
    <property type="molecule type" value="Genomic_DNA"/>
</dbReference>
<dbReference type="AlphaFoldDB" id="A0A328D0U2"/>
<dbReference type="Proteomes" id="UP000249390">
    <property type="component" value="Unassembled WGS sequence"/>
</dbReference>
<gene>
    <name evidence="1" type="ORF">DM860_011562</name>
</gene>
<evidence type="ECO:0000313" key="2">
    <source>
        <dbReference type="Proteomes" id="UP000249390"/>
    </source>
</evidence>
<name>A0A328D0U2_9ASTE</name>
<accession>A0A328D0U2</accession>
<sequence length="133" mass="13575">MPGAATAGSCDGGAFDGGGCRNIIGGGAEVSALAVVEGVTSGGVHVSSLVPGWSAVAQGRGRAHDLYSEIPWRKAGQGWPKDGRPRRGRARTAAEAVFPGPLLWSRQVGLSEVELGRLPVGLDTPIPGYPSPY</sequence>
<keyword evidence="2" id="KW-1185">Reference proteome</keyword>
<organism evidence="1 2">
    <name type="scientific">Cuscuta australis</name>
    <dbReference type="NCBI Taxonomy" id="267555"/>
    <lineage>
        <taxon>Eukaryota</taxon>
        <taxon>Viridiplantae</taxon>
        <taxon>Streptophyta</taxon>
        <taxon>Embryophyta</taxon>
        <taxon>Tracheophyta</taxon>
        <taxon>Spermatophyta</taxon>
        <taxon>Magnoliopsida</taxon>
        <taxon>eudicotyledons</taxon>
        <taxon>Gunneridae</taxon>
        <taxon>Pentapetalae</taxon>
        <taxon>asterids</taxon>
        <taxon>lamiids</taxon>
        <taxon>Solanales</taxon>
        <taxon>Convolvulaceae</taxon>
        <taxon>Cuscuteae</taxon>
        <taxon>Cuscuta</taxon>
        <taxon>Cuscuta subgen. Grammica</taxon>
        <taxon>Cuscuta sect. Cleistogrammica</taxon>
    </lineage>
</organism>